<feature type="compositionally biased region" description="Low complexity" evidence="1">
    <location>
        <begin position="68"/>
        <end position="78"/>
    </location>
</feature>
<reference evidence="2" key="1">
    <citation type="submission" date="2017-07" db="EMBL/GenBank/DDBJ databases">
        <title>Taro Niue Genome Assembly and Annotation.</title>
        <authorList>
            <person name="Atibalentja N."/>
            <person name="Keating K."/>
            <person name="Fields C.J."/>
        </authorList>
    </citation>
    <scope>NUCLEOTIDE SEQUENCE</scope>
    <source>
        <strain evidence="2">Niue_2</strain>
        <tissue evidence="2">Leaf</tissue>
    </source>
</reference>
<accession>A0A843WFK6</accession>
<feature type="region of interest" description="Disordered" evidence="1">
    <location>
        <begin position="17"/>
        <end position="78"/>
    </location>
</feature>
<keyword evidence="3" id="KW-1185">Reference proteome</keyword>
<sequence length="78" mass="7828">MTCYIFIYLNRDMVRGGRSRTVSTSIGRGSASPSTTGTASPSMLVVPATGTASPSTMRVAPPFPSSSPPGGESASSSG</sequence>
<name>A0A843WFK6_COLES</name>
<evidence type="ECO:0000313" key="2">
    <source>
        <dbReference type="EMBL" id="MQM02924.1"/>
    </source>
</evidence>
<dbReference type="AlphaFoldDB" id="A0A843WFK6"/>
<dbReference type="EMBL" id="NMUH01002943">
    <property type="protein sequence ID" value="MQM02924.1"/>
    <property type="molecule type" value="Genomic_DNA"/>
</dbReference>
<organism evidence="2 3">
    <name type="scientific">Colocasia esculenta</name>
    <name type="common">Wild taro</name>
    <name type="synonym">Arum esculentum</name>
    <dbReference type="NCBI Taxonomy" id="4460"/>
    <lineage>
        <taxon>Eukaryota</taxon>
        <taxon>Viridiplantae</taxon>
        <taxon>Streptophyta</taxon>
        <taxon>Embryophyta</taxon>
        <taxon>Tracheophyta</taxon>
        <taxon>Spermatophyta</taxon>
        <taxon>Magnoliopsida</taxon>
        <taxon>Liliopsida</taxon>
        <taxon>Araceae</taxon>
        <taxon>Aroideae</taxon>
        <taxon>Colocasieae</taxon>
        <taxon>Colocasia</taxon>
    </lineage>
</organism>
<dbReference type="Proteomes" id="UP000652761">
    <property type="component" value="Unassembled WGS sequence"/>
</dbReference>
<evidence type="ECO:0000256" key="1">
    <source>
        <dbReference type="SAM" id="MobiDB-lite"/>
    </source>
</evidence>
<protein>
    <submittedName>
        <fullName evidence="2">Uncharacterized protein</fullName>
    </submittedName>
</protein>
<comment type="caution">
    <text evidence="2">The sequence shown here is derived from an EMBL/GenBank/DDBJ whole genome shotgun (WGS) entry which is preliminary data.</text>
</comment>
<feature type="compositionally biased region" description="Low complexity" evidence="1">
    <location>
        <begin position="29"/>
        <end position="42"/>
    </location>
</feature>
<proteinExistence type="predicted"/>
<gene>
    <name evidence="2" type="ORF">Taro_035694</name>
</gene>
<evidence type="ECO:0000313" key="3">
    <source>
        <dbReference type="Proteomes" id="UP000652761"/>
    </source>
</evidence>